<keyword evidence="10" id="KW-1185">Reference proteome</keyword>
<feature type="region of interest" description="Disordered" evidence="7">
    <location>
        <begin position="555"/>
        <end position="600"/>
    </location>
</feature>
<feature type="transmembrane region" description="Helical" evidence="8">
    <location>
        <begin position="174"/>
        <end position="197"/>
    </location>
</feature>
<evidence type="ECO:0000256" key="3">
    <source>
        <dbReference type="ARBA" id="ARBA00022448"/>
    </source>
</evidence>
<comment type="subcellular location">
    <subcellularLocation>
        <location evidence="1">Endomembrane system</location>
        <topology evidence="1">Multi-pass membrane protein</topology>
    </subcellularLocation>
</comment>
<feature type="compositionally biased region" description="Basic and acidic residues" evidence="7">
    <location>
        <begin position="49"/>
        <end position="58"/>
    </location>
</feature>
<dbReference type="InterPro" id="IPR045018">
    <property type="entry name" value="Azg-like"/>
</dbReference>
<evidence type="ECO:0000256" key="2">
    <source>
        <dbReference type="ARBA" id="ARBA00005697"/>
    </source>
</evidence>
<sequence>MPEGGSGVAKMEPDLEAGQGIPPRDSSSVIDATIRELERTSGRGGIRRRTADALEKKAPHTSTQLTSPHLVDTNGTLFVSRYRWLRSFSVIVNPHILANCFEPSRGDLSKETTGQIRDPVVFGHIHAATCVTAIIACLWVGLFANLPFGMAAGMGLNSYFTYGVCWLLDVKPGAALVAVLVQGVTFALLSVTGLCNAVQALCPDCIKKALTVAIGLFQAFIGLRFAGVVVPSPHTLVTLGDLTSMNMWLAISGVLLIAVLLSFNVKGSMVMGIGFVTITSWVMGLTDPPKAVFAFPNFMNPLHALDFQAFWDDSGKLLWVALALLVVALFDTAGVQFGAGLQAGLIDQGGKLPGSRQAFLASSVATTVAAPLGCSPVIIHNESCAGIHEGGRTGLTAIVVAIGFVIALFFPPLFGCVPAIAAAPPLVGLGIFMMAPCRFIDWDDLEQAFPAFLTIAVMPLTFSIANGVVAGLVSYFAFLSIRTIILAIVKLLERWTERWTPPRWLRWMKGGESANQVMRHRSTSPGGCASPRSRSNIDYEWNMTIDELEQPLNAQPAEDKDGVTPAPKPDNVHIPIVHRGSRRREGEGEEGGEPAAMLSSPVSIQGGGLGYTIIPHSTRNSQHGSYASVWEAKALQEGGVQSLGVGHPYIRRDLAPPLPRSLKRGFYTPDPYPAAPIGSSSSAAKDPRVTADSTDRPPGGKDETSVRPPSSLPGDAPDRRVDVIVSIDTEKSVDKDKDKAAK</sequence>
<dbReference type="GO" id="GO:0005886">
    <property type="term" value="C:plasma membrane"/>
    <property type="evidence" value="ECO:0007669"/>
    <property type="project" value="TreeGrafter"/>
</dbReference>
<feature type="region of interest" description="Disordered" evidence="7">
    <location>
        <begin position="1"/>
        <end position="66"/>
    </location>
</feature>
<dbReference type="EMBL" id="CDMY01000224">
    <property type="protein sequence ID" value="CEL94629.1"/>
    <property type="molecule type" value="Genomic_DNA"/>
</dbReference>
<comment type="similarity">
    <text evidence="2">Belongs to the nucleobase:cation symporter-2 (NCS2) (TC 2.A.40) family. Azg-like subfamily.</text>
</comment>
<feature type="compositionally biased region" description="Basic and acidic residues" evidence="7">
    <location>
        <begin position="685"/>
        <end position="705"/>
    </location>
</feature>
<evidence type="ECO:0000256" key="6">
    <source>
        <dbReference type="ARBA" id="ARBA00023136"/>
    </source>
</evidence>
<dbReference type="GO" id="GO:0005345">
    <property type="term" value="F:purine nucleobase transmembrane transporter activity"/>
    <property type="evidence" value="ECO:0007669"/>
    <property type="project" value="TreeGrafter"/>
</dbReference>
<keyword evidence="4 8" id="KW-0812">Transmembrane</keyword>
<dbReference type="Proteomes" id="UP000041254">
    <property type="component" value="Unassembled WGS sequence"/>
</dbReference>
<feature type="transmembrane region" description="Helical" evidence="8">
    <location>
        <begin position="317"/>
        <end position="339"/>
    </location>
</feature>
<feature type="transmembrane region" description="Helical" evidence="8">
    <location>
        <begin position="448"/>
        <end position="466"/>
    </location>
</feature>
<keyword evidence="5 8" id="KW-1133">Transmembrane helix</keyword>
<dbReference type="InterPro" id="IPR006043">
    <property type="entry name" value="NCS2"/>
</dbReference>
<evidence type="ECO:0000256" key="4">
    <source>
        <dbReference type="ARBA" id="ARBA00022692"/>
    </source>
</evidence>
<feature type="transmembrane region" description="Helical" evidence="8">
    <location>
        <begin position="417"/>
        <end position="436"/>
    </location>
</feature>
<dbReference type="GO" id="GO:0012505">
    <property type="term" value="C:endomembrane system"/>
    <property type="evidence" value="ECO:0007669"/>
    <property type="project" value="UniProtKB-SubCell"/>
</dbReference>
<dbReference type="AlphaFoldDB" id="A0A0G4EGY4"/>
<dbReference type="OrthoDB" id="431212at2759"/>
<evidence type="ECO:0008006" key="11">
    <source>
        <dbReference type="Google" id="ProtNLM"/>
    </source>
</evidence>
<evidence type="ECO:0000313" key="10">
    <source>
        <dbReference type="Proteomes" id="UP000041254"/>
    </source>
</evidence>
<dbReference type="PANTHER" id="PTHR43337:SF1">
    <property type="entry name" value="XANTHINE_URACIL PERMEASE C887.17-RELATED"/>
    <property type="match status" value="1"/>
</dbReference>
<feature type="transmembrane region" description="Helical" evidence="8">
    <location>
        <begin position="391"/>
        <end position="411"/>
    </location>
</feature>
<feature type="transmembrane region" description="Helical" evidence="8">
    <location>
        <begin position="247"/>
        <end position="265"/>
    </location>
</feature>
<keyword evidence="3" id="KW-0813">Transport</keyword>
<feature type="region of interest" description="Disordered" evidence="7">
    <location>
        <begin position="649"/>
        <end position="742"/>
    </location>
</feature>
<evidence type="ECO:0000313" key="9">
    <source>
        <dbReference type="EMBL" id="CEL94629.1"/>
    </source>
</evidence>
<reference evidence="9 10" key="1">
    <citation type="submission" date="2014-11" db="EMBL/GenBank/DDBJ databases">
        <authorList>
            <person name="Zhu J."/>
            <person name="Qi W."/>
            <person name="Song R."/>
        </authorList>
    </citation>
    <scope>NUCLEOTIDE SEQUENCE [LARGE SCALE GENOMIC DNA]</scope>
</reference>
<dbReference type="Pfam" id="PF00860">
    <property type="entry name" value="Xan_ur_permease"/>
    <property type="match status" value="1"/>
</dbReference>
<keyword evidence="6 8" id="KW-0472">Membrane</keyword>
<dbReference type="STRING" id="1169540.A0A0G4EGY4"/>
<feature type="compositionally biased region" description="Low complexity" evidence="7">
    <location>
        <begin position="675"/>
        <end position="684"/>
    </location>
</feature>
<feature type="compositionally biased region" description="Basic and acidic residues" evidence="7">
    <location>
        <begin position="716"/>
        <end position="742"/>
    </location>
</feature>
<evidence type="ECO:0000256" key="8">
    <source>
        <dbReference type="SAM" id="Phobius"/>
    </source>
</evidence>
<proteinExistence type="inferred from homology"/>
<accession>A0A0G4EGY4</accession>
<dbReference type="VEuPathDB" id="CryptoDB:Vbra_7302"/>
<feature type="transmembrane region" description="Helical" evidence="8">
    <location>
        <begin position="209"/>
        <end position="227"/>
    </location>
</feature>
<organism evidence="9 10">
    <name type="scientific">Vitrella brassicaformis (strain CCMP3155)</name>
    <dbReference type="NCBI Taxonomy" id="1169540"/>
    <lineage>
        <taxon>Eukaryota</taxon>
        <taxon>Sar</taxon>
        <taxon>Alveolata</taxon>
        <taxon>Colpodellida</taxon>
        <taxon>Vitrellaceae</taxon>
        <taxon>Vitrella</taxon>
    </lineage>
</organism>
<protein>
    <recommendedName>
        <fullName evidence="11">SLC26A/SulP transporter domain-containing protein</fullName>
    </recommendedName>
</protein>
<evidence type="ECO:0000256" key="7">
    <source>
        <dbReference type="SAM" id="MobiDB-lite"/>
    </source>
</evidence>
<feature type="transmembrane region" description="Helical" evidence="8">
    <location>
        <begin position="359"/>
        <end position="379"/>
    </location>
</feature>
<gene>
    <name evidence="9" type="ORF">Vbra_7302</name>
</gene>
<evidence type="ECO:0000256" key="5">
    <source>
        <dbReference type="ARBA" id="ARBA00022989"/>
    </source>
</evidence>
<name>A0A0G4EGY4_VITBC</name>
<feature type="transmembrane region" description="Helical" evidence="8">
    <location>
        <begin position="127"/>
        <end position="154"/>
    </location>
</feature>
<dbReference type="PANTHER" id="PTHR43337">
    <property type="entry name" value="XANTHINE/URACIL PERMEASE C887.17-RELATED"/>
    <property type="match status" value="1"/>
</dbReference>
<evidence type="ECO:0000256" key="1">
    <source>
        <dbReference type="ARBA" id="ARBA00004127"/>
    </source>
</evidence>
<dbReference type="InParanoid" id="A0A0G4EGY4"/>